<protein>
    <recommendedName>
        <fullName evidence="3">Orc1-like AAA ATPase domain-containing protein</fullName>
    </recommendedName>
</protein>
<proteinExistence type="predicted"/>
<name>A0A937W2N1_UNCTE</name>
<evidence type="ECO:0000313" key="2">
    <source>
        <dbReference type="Proteomes" id="UP000712673"/>
    </source>
</evidence>
<reference evidence="1" key="1">
    <citation type="submission" date="2019-03" db="EMBL/GenBank/DDBJ databases">
        <title>Lake Tanganyika Metagenome-Assembled Genomes (MAGs).</title>
        <authorList>
            <person name="Tran P."/>
        </authorList>
    </citation>
    <scope>NUCLEOTIDE SEQUENCE</scope>
    <source>
        <strain evidence="1">K_DeepCast_65m_m2_066</strain>
    </source>
</reference>
<dbReference type="AlphaFoldDB" id="A0A937W2N1"/>
<dbReference type="SUPFAM" id="SSF52540">
    <property type="entry name" value="P-loop containing nucleoside triphosphate hydrolases"/>
    <property type="match status" value="1"/>
</dbReference>
<evidence type="ECO:0008006" key="3">
    <source>
        <dbReference type="Google" id="ProtNLM"/>
    </source>
</evidence>
<dbReference type="Proteomes" id="UP000712673">
    <property type="component" value="Unassembled WGS sequence"/>
</dbReference>
<gene>
    <name evidence="1" type="ORF">FJZ47_18635</name>
</gene>
<dbReference type="EMBL" id="VGLS01000689">
    <property type="protein sequence ID" value="MBM3225798.1"/>
    <property type="molecule type" value="Genomic_DNA"/>
</dbReference>
<comment type="caution">
    <text evidence="1">The sequence shown here is derived from an EMBL/GenBank/DDBJ whole genome shotgun (WGS) entry which is preliminary data.</text>
</comment>
<sequence>MPQDIARLYQQCDPARPLAPGDARYIPCTGVRGEGDLMAQLTNALRWSDTPIQVLFAGHRGGGKSTELLRLHQALVHPPDGEPRYFVVYFEADAEDVDVNDVDMPDLLFAIIRQVGRVLREQVHEGLRPSWLNRFVDDLKRFLGSEVDFEKLQLDAKIAKITATIKSSPEARVAIRKALEPNVSNLLVAANDLLYEAVTRLRLKGYRDLVLIVDNLDRIVLRDLPDSPFNTHEHLFINRGAQLAQLCCHVVYTLPISLVFSPKATALVNVFGRRPDVLPMVKILQRDGHDDPVGLEAMRAMVRQRLVAAQAPEVAAFDTEDTLDYVCRMSGGHVRNLLILIRTTCTIAGALPLTRHYVEQAVRGLSNDFERALNRPEFFEVLRQIDQSHALPGSDSDQLLLYNLSVLEYLNGAAWYAVNPAVRVLEKLQPPKRSRARRTQ</sequence>
<organism evidence="1 2">
    <name type="scientific">Tectimicrobiota bacterium</name>
    <dbReference type="NCBI Taxonomy" id="2528274"/>
    <lineage>
        <taxon>Bacteria</taxon>
        <taxon>Pseudomonadati</taxon>
        <taxon>Nitrospinota/Tectimicrobiota group</taxon>
        <taxon>Candidatus Tectimicrobiota</taxon>
    </lineage>
</organism>
<evidence type="ECO:0000313" key="1">
    <source>
        <dbReference type="EMBL" id="MBM3225798.1"/>
    </source>
</evidence>
<accession>A0A937W2N1</accession>
<dbReference type="InterPro" id="IPR027417">
    <property type="entry name" value="P-loop_NTPase"/>
</dbReference>